<keyword evidence="7" id="KW-1185">Reference proteome</keyword>
<dbReference type="FunFam" id="1.25.40.120:FF:000012">
    <property type="entry name" value="Protein prenyltransferase alpha subunit repeat containing 1"/>
    <property type="match status" value="1"/>
</dbReference>
<evidence type="ECO:0000313" key="7">
    <source>
        <dbReference type="Proteomes" id="UP000314980"/>
    </source>
</evidence>
<dbReference type="Pfam" id="PF01239">
    <property type="entry name" value="PPTA"/>
    <property type="match status" value="4"/>
</dbReference>
<dbReference type="InterPro" id="IPR002088">
    <property type="entry name" value="Prenyl_trans_a"/>
</dbReference>
<dbReference type="PANTHER" id="PTHR11129">
    <property type="entry name" value="PROTEIN FARNESYLTRANSFERASE ALPHA SUBUNIT/RAB GERANYLGERANYL TRANSFERASE ALPHA SUBUNIT"/>
    <property type="match status" value="1"/>
</dbReference>
<dbReference type="STRING" id="8187.ENSLCAP00010051324"/>
<reference evidence="6" key="2">
    <citation type="submission" date="2025-08" db="UniProtKB">
        <authorList>
            <consortium name="Ensembl"/>
        </authorList>
    </citation>
    <scope>IDENTIFICATION</scope>
</reference>
<keyword evidence="2" id="KW-0637">Prenyltransferase</keyword>
<name>A0A4W6FJW2_LATCA</name>
<protein>
    <submittedName>
        <fullName evidence="6">Protein prenyltransferase alpha subunit repeat containing 1</fullName>
    </submittedName>
</protein>
<proteinExistence type="inferred from homology"/>
<dbReference type="PANTHER" id="PTHR11129:SF3">
    <property type="entry name" value="PROTEIN PRENYLTRANSFERASE ALPHA SUBUNIT REPEAT-CONTAINING PROTEIN 1"/>
    <property type="match status" value="1"/>
</dbReference>
<evidence type="ECO:0000256" key="2">
    <source>
        <dbReference type="ARBA" id="ARBA00022602"/>
    </source>
</evidence>
<evidence type="ECO:0000256" key="4">
    <source>
        <dbReference type="ARBA" id="ARBA00022737"/>
    </source>
</evidence>
<reference evidence="6" key="3">
    <citation type="submission" date="2025-09" db="UniProtKB">
        <authorList>
            <consortium name="Ensembl"/>
        </authorList>
    </citation>
    <scope>IDENTIFICATION</scope>
</reference>
<keyword evidence="3" id="KW-0808">Transferase</keyword>
<gene>
    <name evidence="6" type="primary">PTAR1</name>
</gene>
<keyword evidence="4" id="KW-0677">Repeat</keyword>
<evidence type="ECO:0000256" key="1">
    <source>
        <dbReference type="ARBA" id="ARBA00006734"/>
    </source>
</evidence>
<dbReference type="GeneTree" id="ENSGT00390000017892"/>
<sequence length="503" mass="57884">MCLWPSGLPYCWVFFTRKKFLVRVTSHGVLKMAESEEEVDVLVQRVVKDITNAFKRNPNIDEIGVIPCPEARYNRSPIVLVENKLGVESWCVKFLLPYVHNKLLLYRQRKHWLDREALVDITCTLLLLNPDFTTAWNVRKELLQCGVLNPEKDLYLGKLALTKFPKSPETWIHRRWVLQQILRQFSVVGRSRKQQQQQGEAEQADGERSQQLSDHLARTLHQEMKVCSDAACRYPSNYNAWSHRIWVVQHMAKGNFKVFHDELSSMRLWVSMHVSDHSGFHYRQFLLKELITELSQTPASTTTCSPQHQSSTVPSVNPHHHSDTQANGELSGAEAAGEDERQLSLTTVLHLFHQEMELCSDLIQSFPGHETLWSHRRHVFYLWHQWRREHQHRCSNNGSSESVHLNNSDPGLTEVGAQSCAGRGESVNGQRHASEPMEIDRAPLPDPRDSKRLKRGVLLPAPPGLPCEHSFVSSILDRCSNPEQRRFALAYKKWLDTVMGPQP</sequence>
<dbReference type="GO" id="GO:0008318">
    <property type="term" value="F:protein prenyltransferase activity"/>
    <property type="evidence" value="ECO:0007669"/>
    <property type="project" value="InterPro"/>
</dbReference>
<reference evidence="7" key="1">
    <citation type="submission" date="2015-09" db="EMBL/GenBank/DDBJ databases">
        <authorList>
            <person name="Sai Rama Sridatta P."/>
        </authorList>
    </citation>
    <scope>NUCLEOTIDE SEQUENCE [LARGE SCALE GENOMIC DNA]</scope>
</reference>
<dbReference type="Ensembl" id="ENSLCAT00010052662.1">
    <property type="protein sequence ID" value="ENSLCAP00010051324.1"/>
    <property type="gene ID" value="ENSLCAG00010023903.1"/>
</dbReference>
<dbReference type="SUPFAM" id="SSF48439">
    <property type="entry name" value="Protein prenylyltransferase"/>
    <property type="match status" value="1"/>
</dbReference>
<dbReference type="Proteomes" id="UP000314980">
    <property type="component" value="Unassembled WGS sequence"/>
</dbReference>
<dbReference type="InParanoid" id="A0A4W6FJW2"/>
<feature type="compositionally biased region" description="Polar residues" evidence="5">
    <location>
        <begin position="394"/>
        <end position="410"/>
    </location>
</feature>
<dbReference type="GO" id="GO:0005737">
    <property type="term" value="C:cytoplasm"/>
    <property type="evidence" value="ECO:0007669"/>
    <property type="project" value="TreeGrafter"/>
</dbReference>
<feature type="compositionally biased region" description="Basic and acidic residues" evidence="5">
    <location>
        <begin position="432"/>
        <end position="450"/>
    </location>
</feature>
<feature type="region of interest" description="Disordered" evidence="5">
    <location>
        <begin position="393"/>
        <end position="451"/>
    </location>
</feature>
<organism evidence="6 7">
    <name type="scientific">Lates calcarifer</name>
    <name type="common">Barramundi</name>
    <name type="synonym">Holocentrus calcarifer</name>
    <dbReference type="NCBI Taxonomy" id="8187"/>
    <lineage>
        <taxon>Eukaryota</taxon>
        <taxon>Metazoa</taxon>
        <taxon>Chordata</taxon>
        <taxon>Craniata</taxon>
        <taxon>Vertebrata</taxon>
        <taxon>Euteleostomi</taxon>
        <taxon>Actinopterygii</taxon>
        <taxon>Neopterygii</taxon>
        <taxon>Teleostei</taxon>
        <taxon>Neoteleostei</taxon>
        <taxon>Acanthomorphata</taxon>
        <taxon>Carangaria</taxon>
        <taxon>Carangaria incertae sedis</taxon>
        <taxon>Centropomidae</taxon>
        <taxon>Lates</taxon>
    </lineage>
</organism>
<feature type="compositionally biased region" description="Polar residues" evidence="5">
    <location>
        <begin position="298"/>
        <end position="315"/>
    </location>
</feature>
<dbReference type="Gene3D" id="1.25.40.120">
    <property type="entry name" value="Protein prenylyltransferase"/>
    <property type="match status" value="1"/>
</dbReference>
<accession>A0A4W6FJW2</accession>
<evidence type="ECO:0000256" key="3">
    <source>
        <dbReference type="ARBA" id="ARBA00022679"/>
    </source>
</evidence>
<evidence type="ECO:0000313" key="6">
    <source>
        <dbReference type="Ensembl" id="ENSLCAP00010051324.1"/>
    </source>
</evidence>
<comment type="similarity">
    <text evidence="1">Belongs to the protein prenyltransferase subunit alpha family.</text>
</comment>
<dbReference type="FunCoup" id="A0A4W6FJW2">
    <property type="interactions" value="615"/>
</dbReference>
<dbReference type="PROSITE" id="PS51147">
    <property type="entry name" value="PFTA"/>
    <property type="match status" value="2"/>
</dbReference>
<dbReference type="AlphaFoldDB" id="A0A4W6FJW2"/>
<evidence type="ECO:0000256" key="5">
    <source>
        <dbReference type="SAM" id="MobiDB-lite"/>
    </source>
</evidence>
<feature type="region of interest" description="Disordered" evidence="5">
    <location>
        <begin position="298"/>
        <end position="339"/>
    </location>
</feature>